<comment type="caution">
    <text evidence="1">The sequence shown here is derived from an EMBL/GenBank/DDBJ whole genome shotgun (WGS) entry which is preliminary data.</text>
</comment>
<name>A0ACA9LN06_9GLOM</name>
<keyword evidence="2" id="KW-1185">Reference proteome</keyword>
<proteinExistence type="predicted"/>
<evidence type="ECO:0000313" key="1">
    <source>
        <dbReference type="EMBL" id="CAG8539105.1"/>
    </source>
</evidence>
<organism evidence="1 2">
    <name type="scientific">Dentiscutata heterogama</name>
    <dbReference type="NCBI Taxonomy" id="1316150"/>
    <lineage>
        <taxon>Eukaryota</taxon>
        <taxon>Fungi</taxon>
        <taxon>Fungi incertae sedis</taxon>
        <taxon>Mucoromycota</taxon>
        <taxon>Glomeromycotina</taxon>
        <taxon>Glomeromycetes</taxon>
        <taxon>Diversisporales</taxon>
        <taxon>Gigasporaceae</taxon>
        <taxon>Dentiscutata</taxon>
    </lineage>
</organism>
<sequence length="186" mass="21303">MDDMEDLYVEVNSEAETTSTAPSASSANSLTRKKRKSTLPSEEVEESDSSTSEEDETPSGGSRRHWQYAHRQFRQRMQSTKGKGRKKNLVRIATILDPRFKDFKWNDTNEEKNESLKVLQAQYDSAKRDFQTGDIQQATPINDCTDDDDDFFQALERKGLSSSFLAEEDEVSRYMNDDILTITVTH</sequence>
<protein>
    <submittedName>
        <fullName evidence="1">13458_t:CDS:1</fullName>
    </submittedName>
</protein>
<dbReference type="EMBL" id="CAJVPU010004862">
    <property type="protein sequence ID" value="CAG8539105.1"/>
    <property type="molecule type" value="Genomic_DNA"/>
</dbReference>
<accession>A0ACA9LN06</accession>
<evidence type="ECO:0000313" key="2">
    <source>
        <dbReference type="Proteomes" id="UP000789702"/>
    </source>
</evidence>
<gene>
    <name evidence="1" type="ORF">DHETER_LOCUS4722</name>
</gene>
<reference evidence="1" key="1">
    <citation type="submission" date="2021-06" db="EMBL/GenBank/DDBJ databases">
        <authorList>
            <person name="Kallberg Y."/>
            <person name="Tangrot J."/>
            <person name="Rosling A."/>
        </authorList>
    </citation>
    <scope>NUCLEOTIDE SEQUENCE</scope>
    <source>
        <strain evidence="1">IL203A</strain>
    </source>
</reference>
<dbReference type="Proteomes" id="UP000789702">
    <property type="component" value="Unassembled WGS sequence"/>
</dbReference>